<dbReference type="Proteomes" id="UP001066276">
    <property type="component" value="Chromosome 3_1"/>
</dbReference>
<dbReference type="EMBL" id="JANPWB010000005">
    <property type="protein sequence ID" value="KAJ1189629.1"/>
    <property type="molecule type" value="Genomic_DNA"/>
</dbReference>
<organism evidence="2 3">
    <name type="scientific">Pleurodeles waltl</name>
    <name type="common">Iberian ribbed newt</name>
    <dbReference type="NCBI Taxonomy" id="8319"/>
    <lineage>
        <taxon>Eukaryota</taxon>
        <taxon>Metazoa</taxon>
        <taxon>Chordata</taxon>
        <taxon>Craniata</taxon>
        <taxon>Vertebrata</taxon>
        <taxon>Euteleostomi</taxon>
        <taxon>Amphibia</taxon>
        <taxon>Batrachia</taxon>
        <taxon>Caudata</taxon>
        <taxon>Salamandroidea</taxon>
        <taxon>Salamandridae</taxon>
        <taxon>Pleurodelinae</taxon>
        <taxon>Pleurodeles</taxon>
    </lineage>
</organism>
<feature type="region of interest" description="Disordered" evidence="1">
    <location>
        <begin position="1"/>
        <end position="108"/>
    </location>
</feature>
<sequence>MTTACPWRAEEDARNQEEEDDAGDPKRETDARGEEKTESETGETRERQGEEPHAEQSYLGQLTPEDRPEEGKRNLEMPRHRHIPGRAWLQQIPAVDPPVDSDSQFGKR</sequence>
<proteinExistence type="predicted"/>
<name>A0AAV7UM92_PLEWA</name>
<protein>
    <submittedName>
        <fullName evidence="2">Uncharacterized protein</fullName>
    </submittedName>
</protein>
<gene>
    <name evidence="2" type="ORF">NDU88_006373</name>
</gene>
<comment type="caution">
    <text evidence="2">The sequence shown here is derived from an EMBL/GenBank/DDBJ whole genome shotgun (WGS) entry which is preliminary data.</text>
</comment>
<keyword evidence="3" id="KW-1185">Reference proteome</keyword>
<evidence type="ECO:0000313" key="3">
    <source>
        <dbReference type="Proteomes" id="UP001066276"/>
    </source>
</evidence>
<evidence type="ECO:0000256" key="1">
    <source>
        <dbReference type="SAM" id="MobiDB-lite"/>
    </source>
</evidence>
<reference evidence="2" key="1">
    <citation type="journal article" date="2022" name="bioRxiv">
        <title>Sequencing and chromosome-scale assembly of the giantPleurodeles waltlgenome.</title>
        <authorList>
            <person name="Brown T."/>
            <person name="Elewa A."/>
            <person name="Iarovenko S."/>
            <person name="Subramanian E."/>
            <person name="Araus A.J."/>
            <person name="Petzold A."/>
            <person name="Susuki M."/>
            <person name="Suzuki K.-i.T."/>
            <person name="Hayashi T."/>
            <person name="Toyoda A."/>
            <person name="Oliveira C."/>
            <person name="Osipova E."/>
            <person name="Leigh N.D."/>
            <person name="Simon A."/>
            <person name="Yun M.H."/>
        </authorList>
    </citation>
    <scope>NUCLEOTIDE SEQUENCE</scope>
    <source>
        <strain evidence="2">20211129_DDA</strain>
        <tissue evidence="2">Liver</tissue>
    </source>
</reference>
<feature type="compositionally biased region" description="Basic and acidic residues" evidence="1">
    <location>
        <begin position="64"/>
        <end position="78"/>
    </location>
</feature>
<feature type="compositionally biased region" description="Basic and acidic residues" evidence="1">
    <location>
        <begin position="23"/>
        <end position="54"/>
    </location>
</feature>
<evidence type="ECO:0000313" key="2">
    <source>
        <dbReference type="EMBL" id="KAJ1189629.1"/>
    </source>
</evidence>
<dbReference type="AlphaFoldDB" id="A0AAV7UM92"/>
<accession>A0AAV7UM92</accession>